<evidence type="ECO:0000256" key="2">
    <source>
        <dbReference type="SAM" id="SignalP"/>
    </source>
</evidence>
<feature type="region of interest" description="Disordered" evidence="1">
    <location>
        <begin position="321"/>
        <end position="391"/>
    </location>
</feature>
<comment type="caution">
    <text evidence="4">The sequence shown here is derived from an EMBL/GenBank/DDBJ whole genome shotgun (WGS) entry which is preliminary data.</text>
</comment>
<feature type="compositionally biased region" description="Low complexity" evidence="1">
    <location>
        <begin position="336"/>
        <end position="350"/>
    </location>
</feature>
<evidence type="ECO:0000256" key="1">
    <source>
        <dbReference type="SAM" id="MobiDB-lite"/>
    </source>
</evidence>
<keyword evidence="5" id="KW-1185">Reference proteome</keyword>
<name>A0ABR9JLC7_9ACTN</name>
<feature type="signal peptide" evidence="2">
    <location>
        <begin position="1"/>
        <end position="20"/>
    </location>
</feature>
<dbReference type="PROSITE" id="PS51257">
    <property type="entry name" value="PROKAR_LIPOPROTEIN"/>
    <property type="match status" value="1"/>
</dbReference>
<evidence type="ECO:0000259" key="3">
    <source>
        <dbReference type="Pfam" id="PF26366"/>
    </source>
</evidence>
<gene>
    <name evidence="4" type="ORF">H4W34_001197</name>
</gene>
<keyword evidence="2" id="KW-0732">Signal</keyword>
<reference evidence="4 5" key="1">
    <citation type="submission" date="2020-10" db="EMBL/GenBank/DDBJ databases">
        <title>Sequencing the genomes of 1000 actinobacteria strains.</title>
        <authorList>
            <person name="Klenk H.-P."/>
        </authorList>
    </citation>
    <scope>NUCLEOTIDE SEQUENCE [LARGE SCALE GENOMIC DNA]</scope>
    <source>
        <strain evidence="4 5">DSM 46744</strain>
    </source>
</reference>
<sequence length="391" mass="41342">MHRIARALAAVMLLVPVAVAGCAQQSAPEVRPTAAMPTPSPPEPVELTPEVAQETFRTYVINEDVARAAGDERLALTWTSDGQSQLTAAEFRKAAYDGDPVRRFDYGKPELYVPKLRGGGYPQWFVASVDRSVVGDADGGRRVLMSFILRGADRRWSLTSVVVVDRKAGLPEVAIDDDGYAEALASDDTSVLIRPQEMGGIHATMAAEGDGSVAAKVMEAGSRTSGYYERAEEAKEKAEKDDLKLTVVPTATSFPYFGLRTEDGGGLIIYSLYRNASLTSEAAAGDPDAPRPEIPEEAEHLLDGTVEGDQVDTASTLHFAAYDPPRADGEGDAPADGESSSAEPSASASPDGEKKDGADEDGEKKDGEGKARVVGDNGAVTRASTPAPKKN</sequence>
<protein>
    <recommendedName>
        <fullName evidence="3">DUF8094 domain-containing protein</fullName>
    </recommendedName>
</protein>
<dbReference type="Pfam" id="PF26366">
    <property type="entry name" value="DUF8094"/>
    <property type="match status" value="1"/>
</dbReference>
<accession>A0ABR9JLC7</accession>
<feature type="compositionally biased region" description="Basic and acidic residues" evidence="1">
    <location>
        <begin position="351"/>
        <end position="373"/>
    </location>
</feature>
<feature type="chain" id="PRO_5046856945" description="DUF8094 domain-containing protein" evidence="2">
    <location>
        <begin position="21"/>
        <end position="391"/>
    </location>
</feature>
<proteinExistence type="predicted"/>
<dbReference type="EMBL" id="JADBDZ010000001">
    <property type="protein sequence ID" value="MBE1531364.1"/>
    <property type="molecule type" value="Genomic_DNA"/>
</dbReference>
<organism evidence="4 5">
    <name type="scientific">Actinomadura algeriensis</name>
    <dbReference type="NCBI Taxonomy" id="1679523"/>
    <lineage>
        <taxon>Bacteria</taxon>
        <taxon>Bacillati</taxon>
        <taxon>Actinomycetota</taxon>
        <taxon>Actinomycetes</taxon>
        <taxon>Streptosporangiales</taxon>
        <taxon>Thermomonosporaceae</taxon>
        <taxon>Actinomadura</taxon>
    </lineage>
</organism>
<evidence type="ECO:0000313" key="4">
    <source>
        <dbReference type="EMBL" id="MBE1531364.1"/>
    </source>
</evidence>
<dbReference type="Proteomes" id="UP000627838">
    <property type="component" value="Unassembled WGS sequence"/>
</dbReference>
<dbReference type="InterPro" id="IPR058407">
    <property type="entry name" value="DUF8094"/>
</dbReference>
<feature type="domain" description="DUF8094" evidence="3">
    <location>
        <begin position="47"/>
        <end position="327"/>
    </location>
</feature>
<evidence type="ECO:0000313" key="5">
    <source>
        <dbReference type="Proteomes" id="UP000627838"/>
    </source>
</evidence>
<dbReference type="RefSeq" id="WP_192758246.1">
    <property type="nucleotide sequence ID" value="NZ_JADBDZ010000001.1"/>
</dbReference>